<reference evidence="1" key="1">
    <citation type="submission" date="2020-08" db="EMBL/GenBank/DDBJ databases">
        <title>Multicomponent nature underlies the extraordinary mechanical properties of spider dragline silk.</title>
        <authorList>
            <person name="Kono N."/>
            <person name="Nakamura H."/>
            <person name="Mori M."/>
            <person name="Yoshida Y."/>
            <person name="Ohtoshi R."/>
            <person name="Malay A.D."/>
            <person name="Moran D.A.P."/>
            <person name="Tomita M."/>
            <person name="Numata K."/>
            <person name="Arakawa K."/>
        </authorList>
    </citation>
    <scope>NUCLEOTIDE SEQUENCE</scope>
</reference>
<evidence type="ECO:0000313" key="1">
    <source>
        <dbReference type="EMBL" id="GFY38081.1"/>
    </source>
</evidence>
<dbReference type="Proteomes" id="UP000886998">
    <property type="component" value="Unassembled WGS sequence"/>
</dbReference>
<accession>A0A8X6WQT0</accession>
<dbReference type="EMBL" id="BMAV01000647">
    <property type="protein sequence ID" value="GFY38081.1"/>
    <property type="molecule type" value="Genomic_DNA"/>
</dbReference>
<proteinExistence type="predicted"/>
<dbReference type="AlphaFoldDB" id="A0A8X6WQT0"/>
<name>A0A8X6WQT0_9ARAC</name>
<sequence length="90" mass="10294">MIQNPKLHIVECIEGLDNRKKYLVSQRSDDNFKISVDSVTTLATDLGIDPEFSISKLRKKVYLFAYEGSDEPASNSFEQFEISSANRRFT</sequence>
<dbReference type="OrthoDB" id="10066376at2759"/>
<organism evidence="1 2">
    <name type="scientific">Trichonephila inaurata madagascariensis</name>
    <dbReference type="NCBI Taxonomy" id="2747483"/>
    <lineage>
        <taxon>Eukaryota</taxon>
        <taxon>Metazoa</taxon>
        <taxon>Ecdysozoa</taxon>
        <taxon>Arthropoda</taxon>
        <taxon>Chelicerata</taxon>
        <taxon>Arachnida</taxon>
        <taxon>Araneae</taxon>
        <taxon>Araneomorphae</taxon>
        <taxon>Entelegynae</taxon>
        <taxon>Araneoidea</taxon>
        <taxon>Nephilidae</taxon>
        <taxon>Trichonephila</taxon>
        <taxon>Trichonephila inaurata</taxon>
    </lineage>
</organism>
<evidence type="ECO:0000313" key="2">
    <source>
        <dbReference type="Proteomes" id="UP000886998"/>
    </source>
</evidence>
<keyword evidence="2" id="KW-1185">Reference proteome</keyword>
<protein>
    <submittedName>
        <fullName evidence="1">Uncharacterized protein</fullName>
    </submittedName>
</protein>
<comment type="caution">
    <text evidence="1">The sequence shown here is derived from an EMBL/GenBank/DDBJ whole genome shotgun (WGS) entry which is preliminary data.</text>
</comment>
<gene>
    <name evidence="1" type="primary">NCL1_13294</name>
    <name evidence="1" type="ORF">TNIN_204521</name>
</gene>